<reference evidence="1" key="1">
    <citation type="submission" date="2021-02" db="EMBL/GenBank/DDBJ databases">
        <title>Infant gut strain persistence is associated with maternal origin, phylogeny, and functional potential including surface adhesion and iron acquisition.</title>
        <authorList>
            <person name="Lou Y.C."/>
        </authorList>
    </citation>
    <scope>NUCLEOTIDE SEQUENCE</scope>
    <source>
        <strain evidence="1">L3_101_000G1_dasL3_101_000G1_concoct_7_sub</strain>
    </source>
</reference>
<evidence type="ECO:0000313" key="1">
    <source>
        <dbReference type="EMBL" id="MBS5830516.1"/>
    </source>
</evidence>
<evidence type="ECO:0000313" key="2">
    <source>
        <dbReference type="Proteomes" id="UP000824019"/>
    </source>
</evidence>
<organism evidence="1 2">
    <name type="scientific">Campylobacter concisus</name>
    <dbReference type="NCBI Taxonomy" id="199"/>
    <lineage>
        <taxon>Bacteria</taxon>
        <taxon>Pseudomonadati</taxon>
        <taxon>Campylobacterota</taxon>
        <taxon>Epsilonproteobacteria</taxon>
        <taxon>Campylobacterales</taxon>
        <taxon>Campylobacteraceae</taxon>
        <taxon>Campylobacter</taxon>
    </lineage>
</organism>
<comment type="caution">
    <text evidence="1">The sequence shown here is derived from an EMBL/GenBank/DDBJ whole genome shotgun (WGS) entry which is preliminary data.</text>
</comment>
<proteinExistence type="predicted"/>
<dbReference type="Proteomes" id="UP000824019">
    <property type="component" value="Unassembled WGS sequence"/>
</dbReference>
<name>A0A9E1B759_9BACT</name>
<dbReference type="RefSeq" id="WP_429808688.1">
    <property type="nucleotide sequence ID" value="NZ_JALMFU010000001.1"/>
</dbReference>
<protein>
    <submittedName>
        <fullName evidence="1">Uncharacterized protein</fullName>
    </submittedName>
</protein>
<sequence length="48" mass="5457">MRADKFLKFEIICLFVKVAVVNLCQTSELNLCKKPMGECLSYLGFAKI</sequence>
<dbReference type="EMBL" id="JAHAKR010000319">
    <property type="protein sequence ID" value="MBS5830516.1"/>
    <property type="molecule type" value="Genomic_DNA"/>
</dbReference>
<gene>
    <name evidence="1" type="ORF">KIC69_06780</name>
</gene>
<dbReference type="AlphaFoldDB" id="A0A9E1B759"/>
<accession>A0A9E1B759</accession>